<reference evidence="3" key="1">
    <citation type="submission" date="2016-10" db="EMBL/GenBank/DDBJ databases">
        <authorList>
            <person name="Varghese N."/>
            <person name="Submissions S."/>
        </authorList>
    </citation>
    <scope>NUCLEOTIDE SEQUENCE [LARGE SCALE GENOMIC DNA]</scope>
    <source>
        <strain evidence="3">DSM 45245</strain>
    </source>
</reference>
<dbReference type="AlphaFoldDB" id="A0A1H3P9F4"/>
<evidence type="ECO:0000313" key="2">
    <source>
        <dbReference type="EMBL" id="SDY97717.1"/>
    </source>
</evidence>
<dbReference type="Proteomes" id="UP000242415">
    <property type="component" value="Unassembled WGS sequence"/>
</dbReference>
<gene>
    <name evidence="2" type="ORF">SAMN05444365_104394</name>
</gene>
<dbReference type="EMBL" id="FNPH01000004">
    <property type="protein sequence ID" value="SDY97717.1"/>
    <property type="molecule type" value="Genomic_DNA"/>
</dbReference>
<name>A0A1H3P9F4_9ACTN</name>
<evidence type="ECO:0000256" key="1">
    <source>
        <dbReference type="SAM" id="MobiDB-lite"/>
    </source>
</evidence>
<proteinExistence type="predicted"/>
<organism evidence="2 3">
    <name type="scientific">Micromonospora pattaloongensis</name>
    <dbReference type="NCBI Taxonomy" id="405436"/>
    <lineage>
        <taxon>Bacteria</taxon>
        <taxon>Bacillati</taxon>
        <taxon>Actinomycetota</taxon>
        <taxon>Actinomycetes</taxon>
        <taxon>Micromonosporales</taxon>
        <taxon>Micromonosporaceae</taxon>
        <taxon>Micromonospora</taxon>
    </lineage>
</organism>
<keyword evidence="3" id="KW-1185">Reference proteome</keyword>
<feature type="region of interest" description="Disordered" evidence="1">
    <location>
        <begin position="1"/>
        <end position="40"/>
    </location>
</feature>
<evidence type="ECO:0000313" key="3">
    <source>
        <dbReference type="Proteomes" id="UP000242415"/>
    </source>
</evidence>
<sequence length="40" mass="4724">MPINSDTRLANYRKQTGRPELTPRQRRRAEKKEGTRRAQG</sequence>
<dbReference type="RefSeq" id="WP_281247266.1">
    <property type="nucleotide sequence ID" value="NZ_FNPH01000004.1"/>
</dbReference>
<accession>A0A1H3P9F4</accession>
<protein>
    <submittedName>
        <fullName evidence="2">Uncharacterized protein</fullName>
    </submittedName>
</protein>
<feature type="compositionally biased region" description="Basic and acidic residues" evidence="1">
    <location>
        <begin position="30"/>
        <end position="40"/>
    </location>
</feature>
<dbReference type="STRING" id="405436.SAMN05444365_104394"/>